<dbReference type="EMBL" id="OX597825">
    <property type="protein sequence ID" value="CAI9731501.1"/>
    <property type="molecule type" value="Genomic_DNA"/>
</dbReference>
<keyword evidence="2" id="KW-1185">Reference proteome</keyword>
<dbReference type="Proteomes" id="UP001162480">
    <property type="component" value="Chromosome 12"/>
</dbReference>
<dbReference type="AlphaFoldDB" id="A0AA36BDC3"/>
<protein>
    <submittedName>
        <fullName evidence="1">Uncharacterized protein</fullName>
    </submittedName>
</protein>
<gene>
    <name evidence="1" type="ORF">OCTVUL_1B025720</name>
</gene>
<name>A0AA36BDC3_OCTVU</name>
<reference evidence="1" key="1">
    <citation type="submission" date="2023-08" db="EMBL/GenBank/DDBJ databases">
        <authorList>
            <person name="Alioto T."/>
            <person name="Alioto T."/>
            <person name="Gomez Garrido J."/>
        </authorList>
    </citation>
    <scope>NUCLEOTIDE SEQUENCE</scope>
</reference>
<proteinExistence type="predicted"/>
<organism evidence="1 2">
    <name type="scientific">Octopus vulgaris</name>
    <name type="common">Common octopus</name>
    <dbReference type="NCBI Taxonomy" id="6645"/>
    <lineage>
        <taxon>Eukaryota</taxon>
        <taxon>Metazoa</taxon>
        <taxon>Spiralia</taxon>
        <taxon>Lophotrochozoa</taxon>
        <taxon>Mollusca</taxon>
        <taxon>Cephalopoda</taxon>
        <taxon>Coleoidea</taxon>
        <taxon>Octopodiformes</taxon>
        <taxon>Octopoda</taxon>
        <taxon>Incirrata</taxon>
        <taxon>Octopodidae</taxon>
        <taxon>Octopus</taxon>
    </lineage>
</organism>
<sequence>MFALCKVPFGTGNQLKPDLLSLYRFPVYRKSVISPYLTRTLLICIHSFSRLPHDTKLFEISSSGKAFTVIFSFDVETCNEVPKKQAFI</sequence>
<evidence type="ECO:0000313" key="1">
    <source>
        <dbReference type="EMBL" id="CAI9731501.1"/>
    </source>
</evidence>
<accession>A0AA36BDC3</accession>
<evidence type="ECO:0000313" key="2">
    <source>
        <dbReference type="Proteomes" id="UP001162480"/>
    </source>
</evidence>